<feature type="chain" id="PRO_5030142293" evidence="1">
    <location>
        <begin position="25"/>
        <end position="181"/>
    </location>
</feature>
<evidence type="ECO:0000313" key="2">
    <source>
        <dbReference type="EMBL" id="HAD3010938.1"/>
    </source>
</evidence>
<evidence type="ECO:0000256" key="1">
    <source>
        <dbReference type="SAM" id="SignalP"/>
    </source>
</evidence>
<name>A0A5W5ZGR9_SALTM</name>
<organism evidence="2">
    <name type="scientific">Salmonella typhimurium</name>
    <dbReference type="NCBI Taxonomy" id="90371"/>
    <lineage>
        <taxon>Bacteria</taxon>
        <taxon>Pseudomonadati</taxon>
        <taxon>Pseudomonadota</taxon>
        <taxon>Gammaproteobacteria</taxon>
        <taxon>Enterobacterales</taxon>
        <taxon>Enterobacteriaceae</taxon>
        <taxon>Salmonella</taxon>
    </lineage>
</organism>
<accession>A0A5W5ZGR9</accession>
<dbReference type="AlphaFoldDB" id="A0A5W5ZGR9"/>
<keyword evidence="1" id="KW-0732">Signal</keyword>
<feature type="signal peptide" evidence="1">
    <location>
        <begin position="1"/>
        <end position="24"/>
    </location>
</feature>
<reference evidence="2" key="1">
    <citation type="journal article" date="2018" name="Genome Biol.">
        <title>SKESA: strategic k-mer extension for scrupulous assemblies.</title>
        <authorList>
            <person name="Souvorov A."/>
            <person name="Agarwala R."/>
            <person name="Lipman D.J."/>
        </authorList>
    </citation>
    <scope>NUCLEOTIDE SEQUENCE</scope>
    <source>
        <strain evidence="2">Typhimurium</strain>
    </source>
</reference>
<gene>
    <name evidence="2" type="ORF">G1O10_11165</name>
</gene>
<protein>
    <submittedName>
        <fullName evidence="2">Uncharacterized protein</fullName>
    </submittedName>
</protein>
<dbReference type="EMBL" id="DAAOGX010000006">
    <property type="protein sequence ID" value="HAD3010938.1"/>
    <property type="molecule type" value="Genomic_DNA"/>
</dbReference>
<reference evidence="2" key="2">
    <citation type="submission" date="2019-01" db="EMBL/GenBank/DDBJ databases">
        <authorList>
            <consortium name="NCBI Pathogen Detection Project"/>
        </authorList>
    </citation>
    <scope>NUCLEOTIDE SEQUENCE</scope>
    <source>
        <strain evidence="2">Typhimurium</strain>
    </source>
</reference>
<comment type="caution">
    <text evidence="2">The sequence shown here is derived from an EMBL/GenBank/DDBJ whole genome shotgun (WGS) entry which is preliminary data.</text>
</comment>
<proteinExistence type="predicted"/>
<sequence length="181" mass="19747">MNSVFTKIIAIACTATILQTPAFAYQIPEQQEKFIEVVSNAISSAKGVDNDMKLGGIKAKRDKAVCKTLSKDKKVKNWVGTVKTVSANSDGYGVLALEIAPDIEVKTWNNAFSDSSHHTLINPDSEIFSVASDLKPGDMVSFSGRFIPNSKDCILESSMTLYGKVTEPEYIFKFSGLKVVQ</sequence>